<dbReference type="GO" id="GO:0006412">
    <property type="term" value="P:translation"/>
    <property type="evidence" value="ECO:0007669"/>
    <property type="project" value="UniProtKB-UniRule"/>
</dbReference>
<comment type="similarity">
    <text evidence="1 2">Belongs to the polypeptide deformylase family.</text>
</comment>
<protein>
    <recommendedName>
        <fullName evidence="2">Peptide deformylase</fullName>
        <shortName evidence="2">PDF</shortName>
        <ecNumber evidence="2">3.5.1.88</ecNumber>
    </recommendedName>
    <alternativeName>
        <fullName evidence="2">Polypeptide deformylase</fullName>
    </alternativeName>
</protein>
<dbReference type="NCBIfam" id="NF001159">
    <property type="entry name" value="PRK00150.1-3"/>
    <property type="match status" value="1"/>
</dbReference>
<dbReference type="Gene3D" id="3.90.45.10">
    <property type="entry name" value="Peptide deformylase"/>
    <property type="match status" value="1"/>
</dbReference>
<dbReference type="AlphaFoldDB" id="A0A1F7L1B1"/>
<dbReference type="PANTHER" id="PTHR10458:SF22">
    <property type="entry name" value="PEPTIDE DEFORMYLASE"/>
    <property type="match status" value="1"/>
</dbReference>
<dbReference type="InterPro" id="IPR023635">
    <property type="entry name" value="Peptide_deformylase"/>
</dbReference>
<evidence type="ECO:0000256" key="2">
    <source>
        <dbReference type="HAMAP-Rule" id="MF_00163"/>
    </source>
</evidence>
<dbReference type="PRINTS" id="PR01576">
    <property type="entry name" value="PDEFORMYLASE"/>
</dbReference>
<keyword evidence="2" id="KW-0479">Metal-binding</keyword>
<comment type="catalytic activity">
    <reaction evidence="2">
        <text>N-terminal N-formyl-L-methionyl-[peptide] + H2O = N-terminal L-methionyl-[peptide] + formate</text>
        <dbReference type="Rhea" id="RHEA:24420"/>
        <dbReference type="Rhea" id="RHEA-COMP:10639"/>
        <dbReference type="Rhea" id="RHEA-COMP:10640"/>
        <dbReference type="ChEBI" id="CHEBI:15377"/>
        <dbReference type="ChEBI" id="CHEBI:15740"/>
        <dbReference type="ChEBI" id="CHEBI:49298"/>
        <dbReference type="ChEBI" id="CHEBI:64731"/>
        <dbReference type="EC" id="3.5.1.88"/>
    </reaction>
</comment>
<feature type="binding site" evidence="2">
    <location>
        <position position="146"/>
    </location>
    <ligand>
        <name>Fe cation</name>
        <dbReference type="ChEBI" id="CHEBI:24875"/>
    </ligand>
</feature>
<feature type="binding site" evidence="2">
    <location>
        <position position="142"/>
    </location>
    <ligand>
        <name>Fe cation</name>
        <dbReference type="ChEBI" id="CHEBI:24875"/>
    </ligand>
</feature>
<dbReference type="HAMAP" id="MF_00163">
    <property type="entry name" value="Pep_deformylase"/>
    <property type="match status" value="1"/>
</dbReference>
<evidence type="ECO:0000313" key="3">
    <source>
        <dbReference type="EMBL" id="OGK73898.1"/>
    </source>
</evidence>
<dbReference type="GO" id="GO:0042586">
    <property type="term" value="F:peptide deformylase activity"/>
    <property type="evidence" value="ECO:0007669"/>
    <property type="project" value="UniProtKB-UniRule"/>
</dbReference>
<dbReference type="InterPro" id="IPR036821">
    <property type="entry name" value="Peptide_deformylase_sf"/>
</dbReference>
<accession>A0A1F7L1B1</accession>
<dbReference type="SUPFAM" id="SSF56420">
    <property type="entry name" value="Peptide deformylase"/>
    <property type="match status" value="1"/>
</dbReference>
<keyword evidence="2" id="KW-0408">Iron</keyword>
<sequence length="176" mass="20150">MLKIVLVPHKVLTSPTRPVKKIDEKIRRLVYDMEETLISQVEPQGVGLAATQIGLGLSLFIMKPSPKSETEVCINPKILKVESKPHHKDDMVEDKKLEGCLSIPRIWGPVSRARRVLLRYQDLTGATIEKWFTGFKATIVQHEMDHLSGILFTQRSLEQKTPLYEEKDGELEKMKY</sequence>
<comment type="caution">
    <text evidence="3">The sequence shown here is derived from an EMBL/GenBank/DDBJ whole genome shotgun (WGS) entry which is preliminary data.</text>
</comment>
<dbReference type="CDD" id="cd00487">
    <property type="entry name" value="Pep_deformylase"/>
    <property type="match status" value="1"/>
</dbReference>
<evidence type="ECO:0000313" key="4">
    <source>
        <dbReference type="Proteomes" id="UP000177050"/>
    </source>
</evidence>
<organism evidence="3 4">
    <name type="scientific">Candidatus Roizmanbacteria bacterium RIFOXYD1_FULL_38_12</name>
    <dbReference type="NCBI Taxonomy" id="1802093"/>
    <lineage>
        <taxon>Bacteria</taxon>
        <taxon>Candidatus Roizmaniibacteriota</taxon>
    </lineage>
</organism>
<reference evidence="3 4" key="1">
    <citation type="journal article" date="2016" name="Nat. Commun.">
        <title>Thousands of microbial genomes shed light on interconnected biogeochemical processes in an aquifer system.</title>
        <authorList>
            <person name="Anantharaman K."/>
            <person name="Brown C.T."/>
            <person name="Hug L.A."/>
            <person name="Sharon I."/>
            <person name="Castelle C.J."/>
            <person name="Probst A.J."/>
            <person name="Thomas B.C."/>
            <person name="Singh A."/>
            <person name="Wilkins M.J."/>
            <person name="Karaoz U."/>
            <person name="Brodie E.L."/>
            <person name="Williams K.H."/>
            <person name="Hubbard S.S."/>
            <person name="Banfield J.F."/>
        </authorList>
    </citation>
    <scope>NUCLEOTIDE SEQUENCE [LARGE SCALE GENOMIC DNA]</scope>
</reference>
<dbReference type="PIRSF" id="PIRSF004749">
    <property type="entry name" value="Pep_def"/>
    <property type="match status" value="1"/>
</dbReference>
<keyword evidence="2" id="KW-0378">Hydrolase</keyword>
<feature type="active site" evidence="2">
    <location>
        <position position="143"/>
    </location>
</feature>
<comment type="function">
    <text evidence="2">Removes the formyl group from the N-terminal Met of newly synthesized proteins. Requires at least a dipeptide for an efficient rate of reaction. N-terminal L-methionine is a prerequisite for activity but the enzyme has broad specificity at other positions.</text>
</comment>
<feature type="binding site" evidence="2">
    <location>
        <position position="100"/>
    </location>
    <ligand>
        <name>Fe cation</name>
        <dbReference type="ChEBI" id="CHEBI:24875"/>
    </ligand>
</feature>
<dbReference type="EC" id="3.5.1.88" evidence="2"/>
<evidence type="ECO:0000256" key="1">
    <source>
        <dbReference type="ARBA" id="ARBA00010759"/>
    </source>
</evidence>
<dbReference type="PANTHER" id="PTHR10458">
    <property type="entry name" value="PEPTIDE DEFORMYLASE"/>
    <property type="match status" value="1"/>
</dbReference>
<dbReference type="EMBL" id="MGBR01000001">
    <property type="protein sequence ID" value="OGK73898.1"/>
    <property type="molecule type" value="Genomic_DNA"/>
</dbReference>
<dbReference type="Pfam" id="PF01327">
    <property type="entry name" value="Pep_deformylase"/>
    <property type="match status" value="1"/>
</dbReference>
<dbReference type="GO" id="GO:0046872">
    <property type="term" value="F:metal ion binding"/>
    <property type="evidence" value="ECO:0007669"/>
    <property type="project" value="UniProtKB-KW"/>
</dbReference>
<gene>
    <name evidence="2" type="primary">def</name>
    <name evidence="3" type="ORF">A3K52_03920</name>
</gene>
<proteinExistence type="inferred from homology"/>
<keyword evidence="2" id="KW-0648">Protein biosynthesis</keyword>
<comment type="cofactor">
    <cofactor evidence="2">
        <name>Fe(2+)</name>
        <dbReference type="ChEBI" id="CHEBI:29033"/>
    </cofactor>
    <text evidence="2">Binds 1 Fe(2+) ion.</text>
</comment>
<dbReference type="NCBIfam" id="TIGR00079">
    <property type="entry name" value="pept_deformyl"/>
    <property type="match status" value="1"/>
</dbReference>
<name>A0A1F7L1B1_9BACT</name>
<dbReference type="Proteomes" id="UP000177050">
    <property type="component" value="Unassembled WGS sequence"/>
</dbReference>